<name>A0A1A8S8A1_9TELE</name>
<proteinExistence type="predicted"/>
<evidence type="ECO:0000313" key="1">
    <source>
        <dbReference type="EMBL" id="SBS14177.1"/>
    </source>
</evidence>
<accession>A0A1A8S8A1</accession>
<gene>
    <name evidence="1" type="primary">SHHA</name>
</gene>
<reference evidence="1" key="2">
    <citation type="submission" date="2016-06" db="EMBL/GenBank/DDBJ databases">
        <title>The genome of a short-lived fish provides insights into sex chromosome evolution and the genetic control of aging.</title>
        <authorList>
            <person name="Reichwald K."/>
            <person name="Felder M."/>
            <person name="Petzold A."/>
            <person name="Koch P."/>
            <person name="Groth M."/>
            <person name="Platzer M."/>
        </authorList>
    </citation>
    <scope>NUCLEOTIDE SEQUENCE</scope>
    <source>
        <tissue evidence="1">Brain</tissue>
    </source>
</reference>
<reference evidence="1" key="1">
    <citation type="submission" date="2016-05" db="EMBL/GenBank/DDBJ databases">
        <authorList>
            <person name="Lavstsen T."/>
            <person name="Jespersen J.S."/>
        </authorList>
    </citation>
    <scope>NUCLEOTIDE SEQUENCE</scope>
    <source>
        <tissue evidence="1">Brain</tissue>
    </source>
</reference>
<dbReference type="EMBL" id="HAEI01011768">
    <property type="protein sequence ID" value="SBS14177.1"/>
    <property type="molecule type" value="Transcribed_RNA"/>
</dbReference>
<organism evidence="1">
    <name type="scientific">Nothobranchius rachovii</name>
    <name type="common">bluefin notho</name>
    <dbReference type="NCBI Taxonomy" id="451742"/>
    <lineage>
        <taxon>Eukaryota</taxon>
        <taxon>Metazoa</taxon>
        <taxon>Chordata</taxon>
        <taxon>Craniata</taxon>
        <taxon>Vertebrata</taxon>
        <taxon>Euteleostomi</taxon>
        <taxon>Actinopterygii</taxon>
        <taxon>Neopterygii</taxon>
        <taxon>Teleostei</taxon>
        <taxon>Neoteleostei</taxon>
        <taxon>Acanthomorphata</taxon>
        <taxon>Ovalentaria</taxon>
        <taxon>Atherinomorphae</taxon>
        <taxon>Cyprinodontiformes</taxon>
        <taxon>Nothobranchiidae</taxon>
        <taxon>Nothobranchius</taxon>
    </lineage>
</organism>
<dbReference type="AlphaFoldDB" id="A0A1A8S8A1"/>
<sequence>LLSPKKRILKRCQQQNVHNLFLYISTAKKDEKKNKKKMFKKIRKILQRERRCARLTEN</sequence>
<feature type="non-terminal residue" evidence="1">
    <location>
        <position position="1"/>
    </location>
</feature>
<protein>
    <submittedName>
        <fullName evidence="1">Sonic hedgehog a</fullName>
    </submittedName>
</protein>